<evidence type="ECO:0000256" key="5">
    <source>
        <dbReference type="ARBA" id="ARBA00023157"/>
    </source>
</evidence>
<keyword evidence="2" id="KW-0479">Metal-binding</keyword>
<comment type="caution">
    <text evidence="8">The sequence shown here is derived from an EMBL/GenBank/DDBJ whole genome shotgun (WGS) entry which is preliminary data.</text>
</comment>
<protein>
    <submittedName>
        <fullName evidence="8">S1/P1 Nuclease</fullName>
    </submittedName>
</protein>
<keyword evidence="6" id="KW-0325">Glycoprotein</keyword>
<dbReference type="EMBL" id="MQVX01000001">
    <property type="protein sequence ID" value="PQJ15542.1"/>
    <property type="molecule type" value="Genomic_DNA"/>
</dbReference>
<keyword evidence="5" id="KW-1015">Disulfide bond</keyword>
<dbReference type="GO" id="GO:0046872">
    <property type="term" value="F:metal ion binding"/>
    <property type="evidence" value="ECO:0007669"/>
    <property type="project" value="UniProtKB-KW"/>
</dbReference>
<keyword evidence="9" id="KW-1185">Reference proteome</keyword>
<dbReference type="InterPro" id="IPR003154">
    <property type="entry name" value="S1/P1nuclease"/>
</dbReference>
<dbReference type="OrthoDB" id="267579at2"/>
<reference evidence="9" key="1">
    <citation type="submission" date="2016-11" db="EMBL/GenBank/DDBJ databases">
        <title>Trade-off between light-utilization and light-protection in marine flavobacteria.</title>
        <authorList>
            <person name="Kumagai Y."/>
            <person name="Yoshizawa S."/>
            <person name="Kogure K."/>
        </authorList>
    </citation>
    <scope>NUCLEOTIDE SEQUENCE [LARGE SCALE GENOMIC DNA]</scope>
    <source>
        <strain evidence="9">SG-18</strain>
    </source>
</reference>
<dbReference type="Gene3D" id="1.10.575.10">
    <property type="entry name" value="P1 Nuclease"/>
    <property type="match status" value="1"/>
</dbReference>
<dbReference type="GO" id="GO:0003676">
    <property type="term" value="F:nucleic acid binding"/>
    <property type="evidence" value="ECO:0007669"/>
    <property type="project" value="InterPro"/>
</dbReference>
<proteinExistence type="predicted"/>
<dbReference type="GO" id="GO:0006308">
    <property type="term" value="P:DNA catabolic process"/>
    <property type="evidence" value="ECO:0007669"/>
    <property type="project" value="InterPro"/>
</dbReference>
<evidence type="ECO:0000256" key="1">
    <source>
        <dbReference type="ARBA" id="ARBA00022722"/>
    </source>
</evidence>
<dbReference type="GO" id="GO:0016788">
    <property type="term" value="F:hydrolase activity, acting on ester bonds"/>
    <property type="evidence" value="ECO:0007669"/>
    <property type="project" value="InterPro"/>
</dbReference>
<dbReference type="SUPFAM" id="SSF48537">
    <property type="entry name" value="Phospholipase C/P1 nuclease"/>
    <property type="match status" value="1"/>
</dbReference>
<keyword evidence="4" id="KW-0378">Hydrolase</keyword>
<feature type="chain" id="PRO_5015630490" evidence="7">
    <location>
        <begin position="20"/>
        <end position="261"/>
    </location>
</feature>
<dbReference type="CDD" id="cd11010">
    <property type="entry name" value="S1-P1_nuclease"/>
    <property type="match status" value="1"/>
</dbReference>
<gene>
    <name evidence="8" type="ORF">BST99_07150</name>
</gene>
<evidence type="ECO:0000256" key="4">
    <source>
        <dbReference type="ARBA" id="ARBA00022801"/>
    </source>
</evidence>
<keyword evidence="7" id="KW-0732">Signal</keyword>
<dbReference type="InterPro" id="IPR008947">
    <property type="entry name" value="PLipase_C/P1_nuclease_dom_sf"/>
</dbReference>
<sequence length="261" mass="30105">MKKRFFWIGILFLSFQMAAANGIVWGKTGHRVTGHVAEYHLSKKAKKALSKLLGGHSLAFVSTYADEIKSDRSYSSYSPWHYVNYPLDVRYADSEKSEFGDIVRGSETCIKVLKDPNSTREDKIFHLKMLVHFIGDLHQPMHVGRSDDRGGNDIQLQWFNEGTNLHRVWDTNLIESYGMSYEELGNELIRSHKRKEVKALMQGSVLDWVEETHEITKVVYASVNKGEKLRYAYSYRFNDTVFDQLHRGGVRLAYLLNSIYG</sequence>
<accession>A0A2S7T6J9</accession>
<evidence type="ECO:0000256" key="6">
    <source>
        <dbReference type="ARBA" id="ARBA00023180"/>
    </source>
</evidence>
<feature type="signal peptide" evidence="7">
    <location>
        <begin position="1"/>
        <end position="19"/>
    </location>
</feature>
<dbReference type="GO" id="GO:0004519">
    <property type="term" value="F:endonuclease activity"/>
    <property type="evidence" value="ECO:0007669"/>
    <property type="project" value="UniProtKB-KW"/>
</dbReference>
<evidence type="ECO:0000256" key="7">
    <source>
        <dbReference type="SAM" id="SignalP"/>
    </source>
</evidence>
<evidence type="ECO:0000256" key="3">
    <source>
        <dbReference type="ARBA" id="ARBA00022759"/>
    </source>
</evidence>
<organism evidence="8 9">
    <name type="scientific">Aureicoccus marinus</name>
    <dbReference type="NCBI Taxonomy" id="754435"/>
    <lineage>
        <taxon>Bacteria</taxon>
        <taxon>Pseudomonadati</taxon>
        <taxon>Bacteroidota</taxon>
        <taxon>Flavobacteriia</taxon>
        <taxon>Flavobacteriales</taxon>
        <taxon>Flavobacteriaceae</taxon>
        <taxon>Aureicoccus</taxon>
    </lineage>
</organism>
<name>A0A2S7T6J9_9FLAO</name>
<dbReference type="AlphaFoldDB" id="A0A2S7T6J9"/>
<dbReference type="Pfam" id="PF02265">
    <property type="entry name" value="S1-P1_nuclease"/>
    <property type="match status" value="1"/>
</dbReference>
<dbReference type="PANTHER" id="PTHR33146:SF26">
    <property type="entry name" value="ENDONUCLEASE 4"/>
    <property type="match status" value="1"/>
</dbReference>
<dbReference type="Proteomes" id="UP000239366">
    <property type="component" value="Unassembled WGS sequence"/>
</dbReference>
<dbReference type="RefSeq" id="WP_105001194.1">
    <property type="nucleotide sequence ID" value="NZ_MQVX01000001.1"/>
</dbReference>
<keyword evidence="3" id="KW-0255">Endonuclease</keyword>
<evidence type="ECO:0000256" key="2">
    <source>
        <dbReference type="ARBA" id="ARBA00022723"/>
    </source>
</evidence>
<evidence type="ECO:0000313" key="8">
    <source>
        <dbReference type="EMBL" id="PQJ15542.1"/>
    </source>
</evidence>
<keyword evidence="1" id="KW-0540">Nuclease</keyword>
<evidence type="ECO:0000313" key="9">
    <source>
        <dbReference type="Proteomes" id="UP000239366"/>
    </source>
</evidence>
<dbReference type="PANTHER" id="PTHR33146">
    <property type="entry name" value="ENDONUCLEASE 4"/>
    <property type="match status" value="1"/>
</dbReference>